<dbReference type="InterPro" id="IPR039121">
    <property type="entry name" value="NUDT19"/>
</dbReference>
<proteinExistence type="predicted"/>
<evidence type="ECO:0000256" key="6">
    <source>
        <dbReference type="ARBA" id="ARBA00023211"/>
    </source>
</evidence>
<keyword evidence="3" id="KW-0479">Metal-binding</keyword>
<dbReference type="PANTHER" id="PTHR12318:SF0">
    <property type="entry name" value="ACYL-COENZYME A DIPHOSPHATASE NUDT19"/>
    <property type="match status" value="1"/>
</dbReference>
<dbReference type="InterPro" id="IPR015797">
    <property type="entry name" value="NUDIX_hydrolase-like_dom_sf"/>
</dbReference>
<dbReference type="STRING" id="747725.A0A162Z1V7"/>
<dbReference type="AlphaFoldDB" id="A0A162Z1V7"/>
<dbReference type="Proteomes" id="UP000077051">
    <property type="component" value="Unassembled WGS sequence"/>
</dbReference>
<dbReference type="EMBL" id="AMYB01000005">
    <property type="protein sequence ID" value="OAD01877.1"/>
    <property type="molecule type" value="Genomic_DNA"/>
</dbReference>
<keyword evidence="5" id="KW-0460">Magnesium</keyword>
<dbReference type="CDD" id="cd18870">
    <property type="entry name" value="NUDIX_AcylCoAdiphos_Nudt19"/>
    <property type="match status" value="1"/>
</dbReference>
<evidence type="ECO:0000256" key="5">
    <source>
        <dbReference type="ARBA" id="ARBA00022842"/>
    </source>
</evidence>
<dbReference type="GO" id="GO:0005739">
    <property type="term" value="C:mitochondrion"/>
    <property type="evidence" value="ECO:0007669"/>
    <property type="project" value="TreeGrafter"/>
</dbReference>
<protein>
    <recommendedName>
        <fullName evidence="7">Nudix hydrolase domain-containing protein</fullName>
    </recommendedName>
</protein>
<gene>
    <name evidence="8" type="ORF">MUCCIDRAFT_111223</name>
</gene>
<dbReference type="InterPro" id="IPR000086">
    <property type="entry name" value="NUDIX_hydrolase_dom"/>
</dbReference>
<keyword evidence="6" id="KW-0464">Manganese</keyword>
<evidence type="ECO:0000313" key="9">
    <source>
        <dbReference type="Proteomes" id="UP000077051"/>
    </source>
</evidence>
<name>A0A162Z1V7_MUCCL</name>
<evidence type="ECO:0000256" key="3">
    <source>
        <dbReference type="ARBA" id="ARBA00022723"/>
    </source>
</evidence>
<comment type="cofactor">
    <cofactor evidence="1">
        <name>Mn(2+)</name>
        <dbReference type="ChEBI" id="CHEBI:29035"/>
    </cofactor>
</comment>
<dbReference type="GO" id="GO:0016818">
    <property type="term" value="F:hydrolase activity, acting on acid anhydrides, in phosphorus-containing anhydrides"/>
    <property type="evidence" value="ECO:0007669"/>
    <property type="project" value="InterPro"/>
</dbReference>
<dbReference type="PROSITE" id="PS51462">
    <property type="entry name" value="NUDIX"/>
    <property type="match status" value="1"/>
</dbReference>
<evidence type="ECO:0000256" key="1">
    <source>
        <dbReference type="ARBA" id="ARBA00001936"/>
    </source>
</evidence>
<dbReference type="VEuPathDB" id="FungiDB:MUCCIDRAFT_111223"/>
<dbReference type="SUPFAM" id="SSF55811">
    <property type="entry name" value="Nudix"/>
    <property type="match status" value="1"/>
</dbReference>
<organism evidence="8 9">
    <name type="scientific">Mucor lusitanicus CBS 277.49</name>
    <dbReference type="NCBI Taxonomy" id="747725"/>
    <lineage>
        <taxon>Eukaryota</taxon>
        <taxon>Fungi</taxon>
        <taxon>Fungi incertae sedis</taxon>
        <taxon>Mucoromycota</taxon>
        <taxon>Mucoromycotina</taxon>
        <taxon>Mucoromycetes</taxon>
        <taxon>Mucorales</taxon>
        <taxon>Mucorineae</taxon>
        <taxon>Mucoraceae</taxon>
        <taxon>Mucor</taxon>
    </lineage>
</organism>
<sequence length="325" mass="36755">MSTTAAQRPLIRPSASLIIAAPTPGDGVKGGSNYRVLMVKRNARSSFINAHVYPGGIVDTADHYSNWSNDASTTTESEGKILTNKICAIRETFEESGLLLSHPPASTIKALDANVWRHKVHNDAAQFKVMCDTYSIRPAVDKLIPFSNWITPAQEKKRYDTMFFLTVLEEFKTKQEQDLHLNVVSADGKETVLFDWLKPEEALEKKQNKEVVMIPPQWYSLSLMNQVRDYRDLVSQAGVDAFRTKSNQVIKILPQANPSAPESKEANDGYVFYLAYPGDEEYQSTEYLSKKGNRHRLYIKGRMEDFRLERNVNVSDIVKTNSSNL</sequence>
<keyword evidence="9" id="KW-1185">Reference proteome</keyword>
<reference evidence="8 9" key="1">
    <citation type="submission" date="2015-06" db="EMBL/GenBank/DDBJ databases">
        <title>Expansion of signal transduction pathways in fungi by whole-genome duplication.</title>
        <authorList>
            <consortium name="DOE Joint Genome Institute"/>
            <person name="Corrochano L.M."/>
            <person name="Kuo A."/>
            <person name="Marcet-Houben M."/>
            <person name="Polaino S."/>
            <person name="Salamov A."/>
            <person name="Villalobos J.M."/>
            <person name="Alvarez M.I."/>
            <person name="Avalos J."/>
            <person name="Benito E.P."/>
            <person name="Benoit I."/>
            <person name="Burger G."/>
            <person name="Camino L.P."/>
            <person name="Canovas D."/>
            <person name="Cerda-Olmedo E."/>
            <person name="Cheng J.-F."/>
            <person name="Dominguez A."/>
            <person name="Elias M."/>
            <person name="Eslava A.P."/>
            <person name="Glaser F."/>
            <person name="Grimwood J."/>
            <person name="Gutierrez G."/>
            <person name="Heitman J."/>
            <person name="Henrissat B."/>
            <person name="Iturriaga E.A."/>
            <person name="Lang B.F."/>
            <person name="Lavin J.L."/>
            <person name="Lee S."/>
            <person name="Li W."/>
            <person name="Lindquist E."/>
            <person name="Lopez-Garcia S."/>
            <person name="Luque E.M."/>
            <person name="Marcos A.T."/>
            <person name="Martin J."/>
            <person name="Mccluskey K."/>
            <person name="Medina H.R."/>
            <person name="Miralles-Duran A."/>
            <person name="Miyazaki A."/>
            <person name="Munoz-Torres E."/>
            <person name="Oguiza J.A."/>
            <person name="Ohm R."/>
            <person name="Olmedo M."/>
            <person name="Orejas M."/>
            <person name="Ortiz-Castellanos L."/>
            <person name="Pisabarro A.G."/>
            <person name="Rodriguez-Romero J."/>
            <person name="Ruiz-Herrera J."/>
            <person name="Ruiz-Vazquez R."/>
            <person name="Sanz C."/>
            <person name="Schackwitz W."/>
            <person name="Schmutz J."/>
            <person name="Shahriari M."/>
            <person name="Shelest E."/>
            <person name="Silva-Franco F."/>
            <person name="Soanes D."/>
            <person name="Syed K."/>
            <person name="Tagua V.G."/>
            <person name="Talbot N.J."/>
            <person name="Thon M."/>
            <person name="De Vries R.P."/>
            <person name="Wiebenga A."/>
            <person name="Yadav J.S."/>
            <person name="Braun E.L."/>
            <person name="Baker S."/>
            <person name="Garre V."/>
            <person name="Horwitz B."/>
            <person name="Torres-Martinez S."/>
            <person name="Idnurm A."/>
            <person name="Herrera-Estrella A."/>
            <person name="Gabaldon T."/>
            <person name="Grigoriev I.V."/>
        </authorList>
    </citation>
    <scope>NUCLEOTIDE SEQUENCE [LARGE SCALE GENOMIC DNA]</scope>
    <source>
        <strain evidence="8 9">CBS 277.49</strain>
    </source>
</reference>
<evidence type="ECO:0000259" key="7">
    <source>
        <dbReference type="PROSITE" id="PS51462"/>
    </source>
</evidence>
<dbReference type="PANTHER" id="PTHR12318">
    <property type="entry name" value="TESTOSTERONE-REGULATED PROTEIN RP2"/>
    <property type="match status" value="1"/>
</dbReference>
<comment type="cofactor">
    <cofactor evidence="2">
        <name>Mg(2+)</name>
        <dbReference type="ChEBI" id="CHEBI:18420"/>
    </cofactor>
</comment>
<dbReference type="GO" id="GO:0046872">
    <property type="term" value="F:metal ion binding"/>
    <property type="evidence" value="ECO:0007669"/>
    <property type="project" value="UniProtKB-KW"/>
</dbReference>
<evidence type="ECO:0000256" key="4">
    <source>
        <dbReference type="ARBA" id="ARBA00022801"/>
    </source>
</evidence>
<dbReference type="Gene3D" id="3.90.79.10">
    <property type="entry name" value="Nucleoside Triphosphate Pyrophosphohydrolase"/>
    <property type="match status" value="1"/>
</dbReference>
<keyword evidence="4" id="KW-0378">Hydrolase</keyword>
<comment type="caution">
    <text evidence="8">The sequence shown here is derived from an EMBL/GenBank/DDBJ whole genome shotgun (WGS) entry which is preliminary data.</text>
</comment>
<accession>A0A162Z1V7</accession>
<feature type="domain" description="Nudix hydrolase" evidence="7">
    <location>
        <begin position="10"/>
        <end position="219"/>
    </location>
</feature>
<evidence type="ECO:0000313" key="8">
    <source>
        <dbReference type="EMBL" id="OAD01877.1"/>
    </source>
</evidence>
<dbReference type="OrthoDB" id="1695362at2759"/>
<evidence type="ECO:0000256" key="2">
    <source>
        <dbReference type="ARBA" id="ARBA00001946"/>
    </source>
</evidence>